<organism evidence="1 2">
    <name type="scientific">Natrialba chahannaoensis JCM 10990</name>
    <dbReference type="NCBI Taxonomy" id="1227492"/>
    <lineage>
        <taxon>Archaea</taxon>
        <taxon>Methanobacteriati</taxon>
        <taxon>Methanobacteriota</taxon>
        <taxon>Stenosarchaea group</taxon>
        <taxon>Halobacteria</taxon>
        <taxon>Halobacteriales</taxon>
        <taxon>Natrialbaceae</taxon>
        <taxon>Natrialba</taxon>
    </lineage>
</organism>
<sequence length="75" mass="8618">MPDVACTKSDALQYFRRLGIGLILRCKSVLNVTDEFSVPVEQRVMGIDTELRTHLDRNCRQAFQILRDQRLQAAP</sequence>
<reference evidence="1 2" key="1">
    <citation type="journal article" date="2014" name="PLoS Genet.">
        <title>Phylogenetically driven sequencing of extremely halophilic archaea reveals strategies for static and dynamic osmo-response.</title>
        <authorList>
            <person name="Becker E.A."/>
            <person name="Seitzer P.M."/>
            <person name="Tritt A."/>
            <person name="Larsen D."/>
            <person name="Krusor M."/>
            <person name="Yao A.I."/>
            <person name="Wu D."/>
            <person name="Madern D."/>
            <person name="Eisen J.A."/>
            <person name="Darling A.E."/>
            <person name="Facciotti M.T."/>
        </authorList>
    </citation>
    <scope>NUCLEOTIDE SEQUENCE [LARGE SCALE GENOMIC DNA]</scope>
    <source>
        <strain evidence="1 2">JCM 10990</strain>
    </source>
</reference>
<feature type="non-terminal residue" evidence="1">
    <location>
        <position position="75"/>
    </location>
</feature>
<gene>
    <name evidence="1" type="ORF">C482_02211</name>
</gene>
<evidence type="ECO:0000313" key="2">
    <source>
        <dbReference type="Proteomes" id="UP000011693"/>
    </source>
</evidence>
<dbReference type="Proteomes" id="UP000011693">
    <property type="component" value="Unassembled WGS sequence"/>
</dbReference>
<evidence type="ECO:0000313" key="1">
    <source>
        <dbReference type="EMBL" id="ELZ05384.1"/>
    </source>
</evidence>
<dbReference type="AlphaFoldDB" id="M0B6V4"/>
<accession>M0B6V4</accession>
<dbReference type="STRING" id="1227492.C482_02211"/>
<keyword evidence="2" id="KW-1185">Reference proteome</keyword>
<name>M0B6V4_9EURY</name>
<dbReference type="EMBL" id="AOIN01000016">
    <property type="protein sequence ID" value="ELZ05384.1"/>
    <property type="molecule type" value="Genomic_DNA"/>
</dbReference>
<proteinExistence type="predicted"/>
<protein>
    <submittedName>
        <fullName evidence="1">Uncharacterized protein</fullName>
    </submittedName>
</protein>
<comment type="caution">
    <text evidence="1">The sequence shown here is derived from an EMBL/GenBank/DDBJ whole genome shotgun (WGS) entry which is preliminary data.</text>
</comment>